<evidence type="ECO:0000256" key="1">
    <source>
        <dbReference type="SAM" id="MobiDB-lite"/>
    </source>
</evidence>
<feature type="compositionally biased region" description="Acidic residues" evidence="1">
    <location>
        <begin position="450"/>
        <end position="459"/>
    </location>
</feature>
<dbReference type="EMBL" id="KV441507">
    <property type="protein sequence ID" value="OAG13702.1"/>
    <property type="molecule type" value="Genomic_DNA"/>
</dbReference>
<protein>
    <recommendedName>
        <fullName evidence="2">F-box domain-containing protein</fullName>
    </recommendedName>
</protein>
<proteinExistence type="predicted"/>
<evidence type="ECO:0000313" key="6">
    <source>
        <dbReference type="Proteomes" id="UP000291422"/>
    </source>
</evidence>
<feature type="region of interest" description="Disordered" evidence="1">
    <location>
        <begin position="444"/>
        <end position="465"/>
    </location>
</feature>
<dbReference type="RefSeq" id="XP_018379123.1">
    <property type="nucleotide sequence ID" value="XM_018532432.1"/>
</dbReference>
<evidence type="ECO:0000313" key="4">
    <source>
        <dbReference type="EMBL" id="RYN66833.1"/>
    </source>
</evidence>
<reference evidence="4" key="3">
    <citation type="journal article" date="2019" name="J. ISSAAS">
        <title>Genomics, evolutionary history and diagnostics of the Alternaria alternata species group including apple and Asian pear pathotypes.</title>
        <authorList>
            <person name="Armitage A.D."/>
            <person name="Cockerton H.M."/>
            <person name="Sreenivasaprasad S."/>
            <person name="Woodhall J."/>
            <person name="Lane C."/>
            <person name="Harrison R.J."/>
            <person name="Clarkson J.P."/>
        </authorList>
    </citation>
    <scope>NUCLEOTIDE SEQUENCE</scope>
    <source>
        <strain evidence="4">FERA 1177</strain>
    </source>
</reference>
<dbReference type="OMA" id="YACSKVY"/>
<dbReference type="SMART" id="SM00256">
    <property type="entry name" value="FBOX"/>
    <property type="match status" value="1"/>
</dbReference>
<dbReference type="InterPro" id="IPR036047">
    <property type="entry name" value="F-box-like_dom_sf"/>
</dbReference>
<dbReference type="AlphaFoldDB" id="A0A177D3M9"/>
<evidence type="ECO:0000259" key="2">
    <source>
        <dbReference type="PROSITE" id="PS50181"/>
    </source>
</evidence>
<sequence>MTELLDLCYDVLIRILEELHPADLAACAQTSKGFNEFLKKNKPLYKTLYLKHFDDPRRRRPTDPEPEWVGALQRVVRCQKVLESANNDLKKDEFTFVATTVSELIATMARDEYGITRNQRFVTDLFQHIEQNHNAFLCRSSIFGRTRSAKRKSAEDEESRQLSARLHSLFGFPPSNAGKIDLSMNTLARSRVYDLRNYTDKNEWGPFRNDGTWRVDWEMIESIMIVIGHNSCFCAHAVSNRLRPPWFGPLDGVIPVANGRIGHEVSNYTEIIQQPDIPLRMKDPYGAEGIWARIVCFLDYNDLYNYNFSSDAMKVPSDEPRGALDTDEAIRHIVMDLRVTDVTAPGPFDNPTLPVVHFKGVAKSVDALWDPNANSGIRGTVRLTQEGEVRWETISVFQGGEERWRSDGIQVGGLRCPRGVVGTWFDKDFDLHGPAGPTAFWKVGERPADSEDEESDSEDGIWGTA</sequence>
<dbReference type="Pfam" id="PF12937">
    <property type="entry name" value="F-box-like"/>
    <property type="match status" value="1"/>
</dbReference>
<dbReference type="SUPFAM" id="SSF81383">
    <property type="entry name" value="F-box domain"/>
    <property type="match status" value="1"/>
</dbReference>
<dbReference type="KEGG" id="aalt:CC77DRAFT_604979"/>
<feature type="domain" description="F-box" evidence="2">
    <location>
        <begin position="1"/>
        <end position="48"/>
    </location>
</feature>
<dbReference type="PROSITE" id="PS50181">
    <property type="entry name" value="FBOX"/>
    <property type="match status" value="1"/>
</dbReference>
<evidence type="ECO:0000313" key="5">
    <source>
        <dbReference type="Proteomes" id="UP000077248"/>
    </source>
</evidence>
<dbReference type="GeneID" id="29118026"/>
<dbReference type="Gene3D" id="1.20.1280.50">
    <property type="match status" value="1"/>
</dbReference>
<name>A0A177D3M9_ALTAL</name>
<accession>A0A177D3M9</accession>
<reference evidence="6" key="2">
    <citation type="journal article" date="2019" name="bioRxiv">
        <title>Genomics, evolutionary history and diagnostics of the Alternaria alternata species group including apple and Asian pear pathotypes.</title>
        <authorList>
            <person name="Armitage A.D."/>
            <person name="Cockerton H.M."/>
            <person name="Sreenivasaprasad S."/>
            <person name="Woodhall J.W."/>
            <person name="Lane C.R."/>
            <person name="Harrison R.J."/>
            <person name="Clarkson J.P."/>
        </authorList>
    </citation>
    <scope>NUCLEOTIDE SEQUENCE [LARGE SCALE GENOMIC DNA]</scope>
    <source>
        <strain evidence="6">FERA 1177</strain>
    </source>
</reference>
<organism evidence="3 5">
    <name type="scientific">Alternaria alternata</name>
    <name type="common">Alternaria rot fungus</name>
    <name type="synonym">Torula alternata</name>
    <dbReference type="NCBI Taxonomy" id="5599"/>
    <lineage>
        <taxon>Eukaryota</taxon>
        <taxon>Fungi</taxon>
        <taxon>Dikarya</taxon>
        <taxon>Ascomycota</taxon>
        <taxon>Pezizomycotina</taxon>
        <taxon>Dothideomycetes</taxon>
        <taxon>Pleosporomycetidae</taxon>
        <taxon>Pleosporales</taxon>
        <taxon>Pleosporineae</taxon>
        <taxon>Pleosporaceae</taxon>
        <taxon>Alternaria</taxon>
        <taxon>Alternaria sect. Alternaria</taxon>
        <taxon>Alternaria alternata complex</taxon>
    </lineage>
</organism>
<dbReference type="Proteomes" id="UP000077248">
    <property type="component" value="Unassembled WGS sequence"/>
</dbReference>
<dbReference type="VEuPathDB" id="FungiDB:CC77DRAFT_604979"/>
<dbReference type="CDD" id="cd09917">
    <property type="entry name" value="F-box_SF"/>
    <property type="match status" value="1"/>
</dbReference>
<evidence type="ECO:0000313" key="3">
    <source>
        <dbReference type="EMBL" id="OAG13702.1"/>
    </source>
</evidence>
<keyword evidence="5" id="KW-1185">Reference proteome</keyword>
<dbReference type="EMBL" id="PDXD01000056">
    <property type="protein sequence ID" value="RYN66833.1"/>
    <property type="molecule type" value="Genomic_DNA"/>
</dbReference>
<gene>
    <name evidence="4" type="ORF">AA0117_g11733</name>
    <name evidence="3" type="ORF">CC77DRAFT_604979</name>
</gene>
<dbReference type="Proteomes" id="UP000291422">
    <property type="component" value="Unassembled WGS sequence"/>
</dbReference>
<reference evidence="3 5" key="1">
    <citation type="submission" date="2016-05" db="EMBL/GenBank/DDBJ databases">
        <title>Comparative analysis of secretome profiles of manganese(II)-oxidizing ascomycete fungi.</title>
        <authorList>
            <consortium name="DOE Joint Genome Institute"/>
            <person name="Zeiner C.A."/>
            <person name="Purvine S.O."/>
            <person name="Zink E.M."/>
            <person name="Wu S."/>
            <person name="Pasa-Tolic L."/>
            <person name="Chaput D.L."/>
            <person name="Haridas S."/>
            <person name="Grigoriev I.V."/>
            <person name="Santelli C.M."/>
            <person name="Hansel C.M."/>
        </authorList>
    </citation>
    <scope>NUCLEOTIDE SEQUENCE [LARGE SCALE GENOMIC DNA]</scope>
    <source>
        <strain evidence="3 5">SRC1lrK2f</strain>
    </source>
</reference>
<dbReference type="InterPro" id="IPR001810">
    <property type="entry name" value="F-box_dom"/>
</dbReference>